<comment type="catalytic activity">
    <reaction evidence="5">
        <text>Hydrolysis of terminal, non-reducing alpha-D-galactose residues in alpha-D-galactosides, including galactose oligosaccharides, galactomannans and galactolipids.</text>
        <dbReference type="EC" id="3.2.1.22"/>
    </reaction>
</comment>
<keyword evidence="9" id="KW-1185">Reference proteome</keyword>
<evidence type="ECO:0000259" key="7">
    <source>
        <dbReference type="SMART" id="SM00776"/>
    </source>
</evidence>
<reference evidence="8 9" key="1">
    <citation type="submission" date="2023-11" db="EMBL/GenBank/DDBJ databases">
        <title>MicrobeMod: A computational toolkit for identifying prokaryotic methylation and restriction-modification with nanopore sequencing.</title>
        <authorList>
            <person name="Crits-Christoph A."/>
            <person name="Kang S.C."/>
            <person name="Lee H."/>
            <person name="Ostrov N."/>
        </authorList>
    </citation>
    <scope>NUCLEOTIDE SEQUENCE [LARGE SCALE GENOMIC DNA]</scope>
    <source>
        <strain evidence="8 9">ATCC 14820</strain>
    </source>
</reference>
<dbReference type="Proteomes" id="UP001279660">
    <property type="component" value="Unassembled WGS sequence"/>
</dbReference>
<dbReference type="EMBL" id="JAWXXV010000001">
    <property type="protein sequence ID" value="MDX5983506.1"/>
    <property type="molecule type" value="Genomic_DNA"/>
</dbReference>
<dbReference type="Gene3D" id="2.60.40.1180">
    <property type="entry name" value="Golgi alpha-mannosidase II"/>
    <property type="match status" value="1"/>
</dbReference>
<dbReference type="RefSeq" id="WP_010404979.1">
    <property type="nucleotide sequence ID" value="NZ_JAWXXV010000001.1"/>
</dbReference>
<evidence type="ECO:0000256" key="1">
    <source>
        <dbReference type="ARBA" id="ARBA00009743"/>
    </source>
</evidence>
<comment type="caution">
    <text evidence="8">The sequence shown here is derived from an EMBL/GenBank/DDBJ whole genome shotgun (WGS) entry which is preliminary data.</text>
</comment>
<evidence type="ECO:0000256" key="2">
    <source>
        <dbReference type="ARBA" id="ARBA00022729"/>
    </source>
</evidence>
<dbReference type="PROSITE" id="PS00512">
    <property type="entry name" value="ALPHA_GALACTOSIDASE"/>
    <property type="match status" value="1"/>
</dbReference>
<dbReference type="InterPro" id="IPR000111">
    <property type="entry name" value="Glyco_hydro_27/36_CS"/>
</dbReference>
<dbReference type="CDD" id="cd14792">
    <property type="entry name" value="GH27"/>
    <property type="match status" value="1"/>
</dbReference>
<dbReference type="InterPro" id="IPR038637">
    <property type="entry name" value="NPCBM_sf"/>
</dbReference>
<evidence type="ECO:0000256" key="4">
    <source>
        <dbReference type="ARBA" id="ARBA00023295"/>
    </source>
</evidence>
<dbReference type="Gene3D" id="2.60.120.1060">
    <property type="entry name" value="NPCBM/NEW2 domain"/>
    <property type="match status" value="1"/>
</dbReference>
<dbReference type="Gene3D" id="3.20.20.70">
    <property type="entry name" value="Aldolase class I"/>
    <property type="match status" value="1"/>
</dbReference>
<feature type="signal peptide" evidence="6">
    <location>
        <begin position="1"/>
        <end position="26"/>
    </location>
</feature>
<keyword evidence="4 5" id="KW-0326">Glycosidase</keyword>
<evidence type="ECO:0000313" key="8">
    <source>
        <dbReference type="EMBL" id="MDX5983506.1"/>
    </source>
</evidence>
<feature type="chain" id="PRO_5045096829" description="Alpha-galactosidase" evidence="6">
    <location>
        <begin position="27"/>
        <end position="638"/>
    </location>
</feature>
<dbReference type="Pfam" id="PF08305">
    <property type="entry name" value="NPCBM"/>
    <property type="match status" value="1"/>
</dbReference>
<dbReference type="InterPro" id="IPR013780">
    <property type="entry name" value="Glyco_hydro_b"/>
</dbReference>
<protein>
    <recommendedName>
        <fullName evidence="5">Alpha-galactosidase</fullName>
        <ecNumber evidence="5">3.2.1.22</ecNumber>
    </recommendedName>
    <alternativeName>
        <fullName evidence="5">Melibiase</fullName>
    </alternativeName>
</protein>
<dbReference type="PANTHER" id="PTHR11452:SF80">
    <property type="entry name" value="ALPHA-GALACTOSIDASE 1"/>
    <property type="match status" value="1"/>
</dbReference>
<dbReference type="Pfam" id="PF17801">
    <property type="entry name" value="Melibiase_C"/>
    <property type="match status" value="1"/>
</dbReference>
<dbReference type="PANTHER" id="PTHR11452">
    <property type="entry name" value="ALPHA-GALACTOSIDASE/ALPHA-N-ACETYLGALACTOSAMINIDASE"/>
    <property type="match status" value="1"/>
</dbReference>
<comment type="similarity">
    <text evidence="1 5">Belongs to the glycosyl hydrolase 27 family.</text>
</comment>
<proteinExistence type="inferred from homology"/>
<dbReference type="InterPro" id="IPR017853">
    <property type="entry name" value="GH"/>
</dbReference>
<gene>
    <name evidence="8" type="ORF">SIL82_04475</name>
</gene>
<dbReference type="SUPFAM" id="SSF51011">
    <property type="entry name" value="Glycosyl hydrolase domain"/>
    <property type="match status" value="1"/>
</dbReference>
<evidence type="ECO:0000256" key="5">
    <source>
        <dbReference type="RuleBase" id="RU361168"/>
    </source>
</evidence>
<dbReference type="EC" id="3.2.1.22" evidence="5"/>
<dbReference type="SMART" id="SM00776">
    <property type="entry name" value="NPCBM"/>
    <property type="match status" value="1"/>
</dbReference>
<feature type="domain" description="Glycosyl hydrolase family 98 putative carbohydrate-binding module" evidence="7">
    <location>
        <begin position="491"/>
        <end position="638"/>
    </location>
</feature>
<dbReference type="PRINTS" id="PR00740">
    <property type="entry name" value="GLHYDRLASE27"/>
</dbReference>
<name>A0ABU4PHI3_9SPHN</name>
<keyword evidence="3 5" id="KW-0378">Hydrolase</keyword>
<keyword evidence="5" id="KW-1015">Disulfide bond</keyword>
<dbReference type="InterPro" id="IPR013785">
    <property type="entry name" value="Aldolase_TIM"/>
</dbReference>
<sequence>MRSARMFLRGGAALLAATVSSVPAIAQSDDLAPSGRWSAYSAGAAQVPPMGWSSWNAFYEDVSEEKVLASAQIIVDSGLAAKGYRYIDVDDGWWLQRRARDGRMVIRTTTFPSAKGAGPGGDTSFRPFTDRLHAMGLKAGIYSDVGRNTCGQAFTSTMANMPEGTLAEREVALYGHVDQDIALYFKEWGFDLIKVDGCGIRAFPASDPRVKAGQYRALAPLVDVESVGRSDIAAVRGLYEEVGRALKRYNPDNDFLYSICLWGAADVRAWGKDVGNISRTSEDISPSWSRMLHNFDSVSRRALYAHPGSWNDPDMLFIGTGDFDAAHRTEARTHFSLWAMANAPLFIGYDLRKAPPTMLAILGNARIIALDQDPAGNQAVLAFDTDDVQILVKALASGDKAVAIFNRTASPAQAVLTADHLKFTADGDVTLDDLWDGGTTHFRGETKLALAPHQTLVFTAHGTRQLPGGLYLSEQPGSVNPAVDGVIVPEHEPLIHRGILPWRGTRGDGDHPRYGGWGGAQADGTPYGETLQVAGRRFTTGIGVLANSRLEVRNTGFARFSALVGVDDSARDRSQPVRFAVYGDGKLLGQSAPMRYGDAAAPLSVDVRGVTLIELVARTATPMRFPDPVSWSEAALTR</sequence>
<organism evidence="8 9">
    <name type="scientific">Sphingomonas echinoides</name>
    <dbReference type="NCBI Taxonomy" id="59803"/>
    <lineage>
        <taxon>Bacteria</taxon>
        <taxon>Pseudomonadati</taxon>
        <taxon>Pseudomonadota</taxon>
        <taxon>Alphaproteobacteria</taxon>
        <taxon>Sphingomonadales</taxon>
        <taxon>Sphingomonadaceae</taxon>
        <taxon>Sphingomonas</taxon>
    </lineage>
</organism>
<dbReference type="InterPro" id="IPR013222">
    <property type="entry name" value="Glyco_hyd_98_carb-bd"/>
</dbReference>
<dbReference type="SUPFAM" id="SSF51445">
    <property type="entry name" value="(Trans)glycosidases"/>
    <property type="match status" value="1"/>
</dbReference>
<dbReference type="SUPFAM" id="SSF49785">
    <property type="entry name" value="Galactose-binding domain-like"/>
    <property type="match status" value="1"/>
</dbReference>
<evidence type="ECO:0000313" key="9">
    <source>
        <dbReference type="Proteomes" id="UP001279660"/>
    </source>
</evidence>
<keyword evidence="2 6" id="KW-0732">Signal</keyword>
<dbReference type="InterPro" id="IPR041233">
    <property type="entry name" value="Melibiase_C"/>
</dbReference>
<evidence type="ECO:0000256" key="3">
    <source>
        <dbReference type="ARBA" id="ARBA00022801"/>
    </source>
</evidence>
<accession>A0ABU4PHI3</accession>
<dbReference type="InterPro" id="IPR008979">
    <property type="entry name" value="Galactose-bd-like_sf"/>
</dbReference>
<dbReference type="Pfam" id="PF16499">
    <property type="entry name" value="Melibiase_2"/>
    <property type="match status" value="1"/>
</dbReference>
<dbReference type="InterPro" id="IPR002241">
    <property type="entry name" value="Glyco_hydro_27"/>
</dbReference>
<evidence type="ECO:0000256" key="6">
    <source>
        <dbReference type="SAM" id="SignalP"/>
    </source>
</evidence>